<protein>
    <submittedName>
        <fullName evidence="1">D-lysergyl-peptide-synthetase subunit 1</fullName>
    </submittedName>
</protein>
<dbReference type="Proteomes" id="UP000707071">
    <property type="component" value="Unassembled WGS sequence"/>
</dbReference>
<gene>
    <name evidence="1" type="primary">LPSA2_2</name>
    <name evidence="1" type="ORF">E4U09_005249</name>
</gene>
<dbReference type="AlphaFoldDB" id="A0A9P7QC84"/>
<sequence length="133" mass="14389">MAGDTADWPDVVAKSTTWSSDTEFGSVIHYLSAPAAPVYHFPGDTVAQFQLYDEKMPHTCPLVTCIEFPGPTEDSGRQMKILVTSAVGGQDTVDRLLAVFRSLLCEANPQLDQSVSNILQGLRDGDDAMGKAR</sequence>
<dbReference type="EMBL" id="SRRH01000437">
    <property type="protein sequence ID" value="KAG6288957.1"/>
    <property type="molecule type" value="Genomic_DNA"/>
</dbReference>
<name>A0A9P7QC84_9HYPO</name>
<organism evidence="1 2">
    <name type="scientific">Claviceps aff. purpurea</name>
    <dbReference type="NCBI Taxonomy" id="1967640"/>
    <lineage>
        <taxon>Eukaryota</taxon>
        <taxon>Fungi</taxon>
        <taxon>Dikarya</taxon>
        <taxon>Ascomycota</taxon>
        <taxon>Pezizomycotina</taxon>
        <taxon>Sordariomycetes</taxon>
        <taxon>Hypocreomycetidae</taxon>
        <taxon>Hypocreales</taxon>
        <taxon>Clavicipitaceae</taxon>
        <taxon>Claviceps</taxon>
    </lineage>
</organism>
<comment type="caution">
    <text evidence="1">The sequence shown here is derived from an EMBL/GenBank/DDBJ whole genome shotgun (WGS) entry which is preliminary data.</text>
</comment>
<evidence type="ECO:0000313" key="2">
    <source>
        <dbReference type="Proteomes" id="UP000707071"/>
    </source>
</evidence>
<evidence type="ECO:0000313" key="1">
    <source>
        <dbReference type="EMBL" id="KAG6288957.1"/>
    </source>
</evidence>
<keyword evidence="2" id="KW-1185">Reference proteome</keyword>
<proteinExistence type="predicted"/>
<reference evidence="1 2" key="1">
    <citation type="journal article" date="2020" name="bioRxiv">
        <title>Whole genome comparisons of ergot fungi reveals the divergence and evolution of species within the genus Claviceps are the result of varying mechanisms driving genome evolution and host range expansion.</title>
        <authorList>
            <person name="Wyka S.A."/>
            <person name="Mondo S.J."/>
            <person name="Liu M."/>
            <person name="Dettman J."/>
            <person name="Nalam V."/>
            <person name="Broders K.D."/>
        </authorList>
    </citation>
    <scope>NUCLEOTIDE SEQUENCE [LARGE SCALE GENOMIC DNA]</scope>
    <source>
        <strain evidence="1 2">Clav52</strain>
    </source>
</reference>
<accession>A0A9P7QC84</accession>